<dbReference type="Proteomes" id="UP000199695">
    <property type="component" value="Unassembled WGS sequence"/>
</dbReference>
<dbReference type="Pfam" id="PF01944">
    <property type="entry name" value="SpoIIM"/>
    <property type="match status" value="1"/>
</dbReference>
<name>A0A1H8FFS3_9BACL</name>
<feature type="transmembrane region" description="Helical" evidence="1">
    <location>
        <begin position="300"/>
        <end position="318"/>
    </location>
</feature>
<keyword evidence="1" id="KW-0812">Transmembrane</keyword>
<dbReference type="InterPro" id="IPR002798">
    <property type="entry name" value="SpoIIM-like"/>
</dbReference>
<feature type="transmembrane region" description="Helical" evidence="1">
    <location>
        <begin position="270"/>
        <end position="288"/>
    </location>
</feature>
<dbReference type="PANTHER" id="PTHR35337">
    <property type="entry name" value="SLR1478 PROTEIN"/>
    <property type="match status" value="1"/>
</dbReference>
<organism evidence="2 3">
    <name type="scientific">Lihuaxuella thermophila</name>
    <dbReference type="NCBI Taxonomy" id="1173111"/>
    <lineage>
        <taxon>Bacteria</taxon>
        <taxon>Bacillati</taxon>
        <taxon>Bacillota</taxon>
        <taxon>Bacilli</taxon>
        <taxon>Bacillales</taxon>
        <taxon>Thermoactinomycetaceae</taxon>
        <taxon>Lihuaxuella</taxon>
    </lineage>
</organism>
<dbReference type="STRING" id="1173111.SAMN05444955_108172"/>
<evidence type="ECO:0000313" key="3">
    <source>
        <dbReference type="Proteomes" id="UP000199695"/>
    </source>
</evidence>
<feature type="transmembrane region" description="Helical" evidence="1">
    <location>
        <begin position="202"/>
        <end position="223"/>
    </location>
</feature>
<keyword evidence="1" id="KW-1133">Transmembrane helix</keyword>
<dbReference type="OrthoDB" id="9800053at2"/>
<feature type="transmembrane region" description="Helical" evidence="1">
    <location>
        <begin position="177"/>
        <end position="197"/>
    </location>
</feature>
<protein>
    <submittedName>
        <fullName evidence="2">Uncharacterized membrane protein SpoIIM, required for sporulation</fullName>
    </submittedName>
</protein>
<evidence type="ECO:0000313" key="2">
    <source>
        <dbReference type="EMBL" id="SEN30460.1"/>
    </source>
</evidence>
<keyword evidence="3" id="KW-1185">Reference proteome</keyword>
<sequence>MSEVIKSTNHLGNFVKSNQQTWSRLEYLLEQLSYGTLHKAELDELGAVYRKVSSNLAYAQTYFPEHETTEYLNQLVIRAHNLLYGTVKKGYAKKVLRFFTFEFPFLFYQRSRFFFVAAIVLFAGFLLAFALTYLNQDYASYFLPPEIVPHANPEEIGQQQWDHAIVSSEIMINNIQVAFMCFAWGILFGIGTVWSLFLNGMLLGALAALYHLAGGSFEFWAFIWPHGVIELTAIFISGAAGLSLAYRLFVPGDLTRRHALIQEGKVTIKLMLGVIPMFMIAGVVEGYLTPAPWPHWTKYLIALLLLILLMVYFGWPFLKYGISVSQHRNHHPLRFGHRHPHVGPYDRK</sequence>
<dbReference type="AlphaFoldDB" id="A0A1H8FFS3"/>
<accession>A0A1H8FFS3</accession>
<keyword evidence="1" id="KW-0472">Membrane</keyword>
<dbReference type="PANTHER" id="PTHR35337:SF1">
    <property type="entry name" value="SLR1478 PROTEIN"/>
    <property type="match status" value="1"/>
</dbReference>
<evidence type="ECO:0000256" key="1">
    <source>
        <dbReference type="SAM" id="Phobius"/>
    </source>
</evidence>
<dbReference type="RefSeq" id="WP_089968755.1">
    <property type="nucleotide sequence ID" value="NZ_FOCQ01000008.1"/>
</dbReference>
<feature type="transmembrane region" description="Helical" evidence="1">
    <location>
        <begin position="229"/>
        <end position="249"/>
    </location>
</feature>
<dbReference type="EMBL" id="FOCQ01000008">
    <property type="protein sequence ID" value="SEN30460.1"/>
    <property type="molecule type" value="Genomic_DNA"/>
</dbReference>
<feature type="transmembrane region" description="Helical" evidence="1">
    <location>
        <begin position="113"/>
        <end position="134"/>
    </location>
</feature>
<reference evidence="2 3" key="1">
    <citation type="submission" date="2016-10" db="EMBL/GenBank/DDBJ databases">
        <authorList>
            <person name="de Groot N.N."/>
        </authorList>
    </citation>
    <scope>NUCLEOTIDE SEQUENCE [LARGE SCALE GENOMIC DNA]</scope>
    <source>
        <strain evidence="2 3">DSM 46701</strain>
    </source>
</reference>
<proteinExistence type="predicted"/>
<gene>
    <name evidence="2" type="ORF">SAMN05444955_108172</name>
</gene>